<sequence length="280" mass="29617">MEPADRAVPAARTLVVIPTYNEAGNVTTVLDRVRDAVPGVDILVVDDSSPDGTARLVTHHPAHLGSSSGPDAGPTRDGTGTCGAGQVFLLSRDVKDGLGAAYRAGFAWALTHGYDAVVQMDADLSHPADRVPALLDALGSADVAVGSRYVDGGGVSNWSVSRRLISRCGNLYVRLVLGLPVHDTTAGFKGFRRDALERIGAATSASNGYCFQVENTWRAVRLGLTVREVPITFTDRTVGTSKMSGPIVTEALARVLVWRWQELTHRARPAPSVGGHRATA</sequence>
<dbReference type="PANTHER" id="PTHR43398:SF1">
    <property type="entry name" value="DOLICHOL-PHOSPHATE MANNOSYLTRANSFERASE SUBUNIT 1"/>
    <property type="match status" value="1"/>
</dbReference>
<evidence type="ECO:0000256" key="3">
    <source>
        <dbReference type="ARBA" id="ARBA00022679"/>
    </source>
</evidence>
<name>A0A975T2U8_9ACTN</name>
<comment type="similarity">
    <text evidence="1">Belongs to the glycosyltransferase 2 family.</text>
</comment>
<evidence type="ECO:0000256" key="2">
    <source>
        <dbReference type="ARBA" id="ARBA00022676"/>
    </source>
</evidence>
<dbReference type="GO" id="GO:0009247">
    <property type="term" value="P:glycolipid biosynthetic process"/>
    <property type="evidence" value="ECO:0007669"/>
    <property type="project" value="TreeGrafter"/>
</dbReference>
<evidence type="ECO:0000259" key="5">
    <source>
        <dbReference type="Pfam" id="PF00535"/>
    </source>
</evidence>
<dbReference type="AlphaFoldDB" id="A0A975T2U8"/>
<evidence type="ECO:0000256" key="1">
    <source>
        <dbReference type="ARBA" id="ARBA00006739"/>
    </source>
</evidence>
<dbReference type="CDD" id="cd06442">
    <property type="entry name" value="DPM1_like"/>
    <property type="match status" value="1"/>
</dbReference>
<dbReference type="PANTHER" id="PTHR43398">
    <property type="entry name" value="DOLICHOL-PHOSPHATE MANNOSYLTRANSFERASE SUBUNIT 1"/>
    <property type="match status" value="1"/>
</dbReference>
<dbReference type="RefSeq" id="WP_216941821.1">
    <property type="nucleotide sequence ID" value="NZ_CP077062.1"/>
</dbReference>
<keyword evidence="7" id="KW-1185">Reference proteome</keyword>
<dbReference type="InterPro" id="IPR001173">
    <property type="entry name" value="Glyco_trans_2-like"/>
</dbReference>
<dbReference type="GO" id="GO:0016020">
    <property type="term" value="C:membrane"/>
    <property type="evidence" value="ECO:0007669"/>
    <property type="project" value="GOC"/>
</dbReference>
<feature type="domain" description="Glycosyltransferase 2-like" evidence="5">
    <location>
        <begin position="15"/>
        <end position="199"/>
    </location>
</feature>
<dbReference type="InterPro" id="IPR039528">
    <property type="entry name" value="DPM1-like"/>
</dbReference>
<gene>
    <name evidence="6" type="ORF">KRR39_09720</name>
</gene>
<dbReference type="KEGG" id="nps:KRR39_09720"/>
<keyword evidence="3" id="KW-0808">Transferase</keyword>
<feature type="region of interest" description="Disordered" evidence="4">
    <location>
        <begin position="59"/>
        <end position="78"/>
    </location>
</feature>
<evidence type="ECO:0000313" key="7">
    <source>
        <dbReference type="Proteomes" id="UP000683575"/>
    </source>
</evidence>
<dbReference type="GO" id="GO:0004582">
    <property type="term" value="F:dolichyl-phosphate beta-D-mannosyltransferase activity"/>
    <property type="evidence" value="ECO:0007669"/>
    <property type="project" value="InterPro"/>
</dbReference>
<dbReference type="EMBL" id="CP077062">
    <property type="protein sequence ID" value="QWZ09975.1"/>
    <property type="molecule type" value="Genomic_DNA"/>
</dbReference>
<keyword evidence="2" id="KW-0328">Glycosyltransferase</keyword>
<proteinExistence type="inferred from homology"/>
<dbReference type="FunFam" id="3.90.550.10:FF:000122">
    <property type="entry name" value="Dolichol-phosphate mannosyltransferase subunit 1"/>
    <property type="match status" value="1"/>
</dbReference>
<reference evidence="6" key="1">
    <citation type="submission" date="2021-06" db="EMBL/GenBank/DDBJ databases">
        <title>Complete genome sequence of Nocardioides sp. G188.</title>
        <authorList>
            <person name="Im W.-T."/>
        </authorList>
    </citation>
    <scope>NUCLEOTIDE SEQUENCE</scope>
    <source>
        <strain evidence="6">G188</strain>
    </source>
</reference>
<dbReference type="Proteomes" id="UP000683575">
    <property type="component" value="Chromosome"/>
</dbReference>
<organism evidence="6 7">
    <name type="scientific">Nocardioides panacis</name>
    <dbReference type="NCBI Taxonomy" id="2849501"/>
    <lineage>
        <taxon>Bacteria</taxon>
        <taxon>Bacillati</taxon>
        <taxon>Actinomycetota</taxon>
        <taxon>Actinomycetes</taxon>
        <taxon>Propionibacteriales</taxon>
        <taxon>Nocardioidaceae</taxon>
        <taxon>Nocardioides</taxon>
    </lineage>
</organism>
<evidence type="ECO:0000313" key="6">
    <source>
        <dbReference type="EMBL" id="QWZ09975.1"/>
    </source>
</evidence>
<protein>
    <submittedName>
        <fullName evidence="6">Polyprenol monophosphomannose synthase</fullName>
    </submittedName>
</protein>
<evidence type="ECO:0000256" key="4">
    <source>
        <dbReference type="SAM" id="MobiDB-lite"/>
    </source>
</evidence>
<accession>A0A975T2U8</accession>
<dbReference type="Pfam" id="PF00535">
    <property type="entry name" value="Glycos_transf_2"/>
    <property type="match status" value="1"/>
</dbReference>